<name>A0ABM8JNX0_9MOLU</name>
<reference evidence="2" key="1">
    <citation type="journal article" date="2024" name="FEMS Microbiol. Lett.">
        <title>Genomic insights into Spiroplasma endosymbionts that induce male-killing and protective phenotypes in the pea aphid.</title>
        <authorList>
            <person name="Arai H."/>
            <person name="Legeai F."/>
            <person name="Kageyama D."/>
            <person name="Sugio A."/>
            <person name="Simon J.C."/>
        </authorList>
    </citation>
    <scope>NUCLEOTIDE SEQUENCE [LARGE SCALE GENOMIC DNA]</scope>
    <source>
        <strain evidence="2">sAp269</strain>
    </source>
</reference>
<protein>
    <recommendedName>
        <fullName evidence="3">Transposase</fullName>
    </recommendedName>
</protein>
<accession>A0ABM8JNX0</accession>
<proteinExistence type="predicted"/>
<evidence type="ECO:0000313" key="1">
    <source>
        <dbReference type="EMBL" id="BET38836.1"/>
    </source>
</evidence>
<evidence type="ECO:0000313" key="2">
    <source>
        <dbReference type="Proteomes" id="UP001473424"/>
    </source>
</evidence>
<keyword evidence="2" id="KW-1185">Reference proteome</keyword>
<sequence>MAKDIMIFVLFVKKCISVSSIHRVFKNFEILEANLVKVKLEKNQPIFVAIDDVHLKFWNFKRKGIKQSIRLIVTYTDNINHKAQNKRVKAIIRPTRTAIGVKKTAEFVKDHCQKFY</sequence>
<dbReference type="EMBL" id="AP028955">
    <property type="protein sequence ID" value="BET38836.1"/>
    <property type="molecule type" value="Genomic_DNA"/>
</dbReference>
<organism evidence="1 2">
    <name type="scientific">Spiroplasma ixodetis</name>
    <dbReference type="NCBI Taxonomy" id="2141"/>
    <lineage>
        <taxon>Bacteria</taxon>
        <taxon>Bacillati</taxon>
        <taxon>Mycoplasmatota</taxon>
        <taxon>Mollicutes</taxon>
        <taxon>Entomoplasmatales</taxon>
        <taxon>Spiroplasmataceae</taxon>
        <taxon>Spiroplasma</taxon>
    </lineage>
</organism>
<dbReference type="RefSeq" id="WP_353305766.1">
    <property type="nucleotide sequence ID" value="NZ_AP028955.1"/>
</dbReference>
<gene>
    <name evidence="1" type="ORF">SAP269_14250</name>
</gene>
<evidence type="ECO:0008006" key="3">
    <source>
        <dbReference type="Google" id="ProtNLM"/>
    </source>
</evidence>
<dbReference type="Proteomes" id="UP001473424">
    <property type="component" value="Chromosome"/>
</dbReference>